<dbReference type="InterPro" id="IPR018511">
    <property type="entry name" value="Hemolysin-typ_Ca-bd_CS"/>
</dbReference>
<dbReference type="GO" id="GO:0005509">
    <property type="term" value="F:calcium ion binding"/>
    <property type="evidence" value="ECO:0007669"/>
    <property type="project" value="InterPro"/>
</dbReference>
<protein>
    <submittedName>
        <fullName evidence="3">Hemolysin type calcium-binding protein</fullName>
    </submittedName>
</protein>
<dbReference type="InterPro" id="IPR050557">
    <property type="entry name" value="RTX_toxin/Mannuronan_C5-epim"/>
</dbReference>
<accession>A0A318SZH6</accession>
<name>A0A318SZH6_9RHOB</name>
<proteinExistence type="predicted"/>
<evidence type="ECO:0000256" key="2">
    <source>
        <dbReference type="ARBA" id="ARBA00022525"/>
    </source>
</evidence>
<comment type="subcellular location">
    <subcellularLocation>
        <location evidence="1">Secreted</location>
    </subcellularLocation>
</comment>
<dbReference type="PANTHER" id="PTHR38340:SF1">
    <property type="entry name" value="S-LAYER PROTEIN"/>
    <property type="match status" value="1"/>
</dbReference>
<keyword evidence="2" id="KW-0964">Secreted</keyword>
<dbReference type="Gene3D" id="2.150.10.10">
    <property type="entry name" value="Serralysin-like metalloprotease, C-terminal"/>
    <property type="match status" value="1"/>
</dbReference>
<dbReference type="PROSITE" id="PS00330">
    <property type="entry name" value="HEMOLYSIN_CALCIUM"/>
    <property type="match status" value="3"/>
</dbReference>
<dbReference type="Gene3D" id="2.60.40.2700">
    <property type="match status" value="1"/>
</dbReference>
<evidence type="ECO:0000313" key="3">
    <source>
        <dbReference type="EMBL" id="PYE82187.1"/>
    </source>
</evidence>
<dbReference type="InterPro" id="IPR011049">
    <property type="entry name" value="Serralysin-like_metalloprot_C"/>
</dbReference>
<gene>
    <name evidence="3" type="ORF">DFP88_10527</name>
</gene>
<feature type="non-terminal residue" evidence="3">
    <location>
        <position position="596"/>
    </location>
</feature>
<organism evidence="3 4">
    <name type="scientific">Pseudoroseicyclus aestuarii</name>
    <dbReference type="NCBI Taxonomy" id="1795041"/>
    <lineage>
        <taxon>Bacteria</taxon>
        <taxon>Pseudomonadati</taxon>
        <taxon>Pseudomonadota</taxon>
        <taxon>Alphaproteobacteria</taxon>
        <taxon>Rhodobacterales</taxon>
        <taxon>Paracoccaceae</taxon>
        <taxon>Pseudoroseicyclus</taxon>
    </lineage>
</organism>
<reference evidence="3 4" key="1">
    <citation type="submission" date="2018-06" db="EMBL/GenBank/DDBJ databases">
        <title>Genomic Encyclopedia of Type Strains, Phase III (KMG-III): the genomes of soil and plant-associated and newly described type strains.</title>
        <authorList>
            <person name="Whitman W."/>
        </authorList>
    </citation>
    <scope>NUCLEOTIDE SEQUENCE [LARGE SCALE GENOMIC DNA]</scope>
    <source>
        <strain evidence="3 4">CECT 9025</strain>
    </source>
</reference>
<evidence type="ECO:0000256" key="1">
    <source>
        <dbReference type="ARBA" id="ARBA00004613"/>
    </source>
</evidence>
<dbReference type="GO" id="GO:0005576">
    <property type="term" value="C:extracellular region"/>
    <property type="evidence" value="ECO:0007669"/>
    <property type="project" value="UniProtKB-SubCell"/>
</dbReference>
<evidence type="ECO:0000313" key="4">
    <source>
        <dbReference type="Proteomes" id="UP000248311"/>
    </source>
</evidence>
<dbReference type="Pfam" id="PF00353">
    <property type="entry name" value="HemolysinCabind"/>
    <property type="match status" value="2"/>
</dbReference>
<dbReference type="AlphaFoldDB" id="A0A318SZH6"/>
<dbReference type="RefSeq" id="WP_425450839.1">
    <property type="nucleotide sequence ID" value="NZ_QJTE01000005.1"/>
</dbReference>
<keyword evidence="4" id="KW-1185">Reference proteome</keyword>
<dbReference type="SUPFAM" id="SSF51120">
    <property type="entry name" value="beta-Roll"/>
    <property type="match status" value="2"/>
</dbReference>
<dbReference type="InterPro" id="IPR001343">
    <property type="entry name" value="Hemolysn_Ca-bd"/>
</dbReference>
<dbReference type="PANTHER" id="PTHR38340">
    <property type="entry name" value="S-LAYER PROTEIN"/>
    <property type="match status" value="1"/>
</dbReference>
<dbReference type="Proteomes" id="UP000248311">
    <property type="component" value="Unassembled WGS sequence"/>
</dbReference>
<dbReference type="PRINTS" id="PR00313">
    <property type="entry name" value="CABNDNGRPT"/>
</dbReference>
<comment type="caution">
    <text evidence="3">The sequence shown here is derived from an EMBL/GenBank/DDBJ whole genome shotgun (WGS) entry which is preliminary data.</text>
</comment>
<dbReference type="EMBL" id="QJTE01000005">
    <property type="protein sequence ID" value="PYE82187.1"/>
    <property type="molecule type" value="Genomic_DNA"/>
</dbReference>
<sequence>MDILSSPYAPTGALLTLNGSGRDNGADPLEQGQPALAALGGGGFVAAWTSQGGDDSGTAVMARLFAADGTPSGADFRVNNYTASDQSQPAVTALPGGGFAVVWTSHQQDGQGDGIYMQRYGADGAPAGGEVQVSSDAPHDQNAPDIVVSPDGGVFVAWSSLGQDGSGWGVYGRRIEADGTQGPEVRLNQATEGDQRDVDLAAIGNRFVAAWTGDETRMAPDYLLEDSVTFRVMQPGGAKGSAEIGTGAFAFPQRGVADLAVAVSATGLHLAWVQESLRGNGYSDYSSFAQSFTLEGTALSPVIGVADGRAIALVGTESGVLTAASYVSDYRGGSSGEIRFDLHGAAGAAQGGTIALSPGRDAPTTGPGLPETPAAMQLSDGSVILAWAQSLQGSGSVDLPSPGPGDIIATRLIPNALPEGSFILSGEAEPGAKLTAVPDLVDPDGLGAFSYQWFRGGDAIAEATGTTYSLTEADRGEAITARITYTDGHGVQDVVESDPFASFGYELLGTPNRDTLTGSEGRDSIQGLAGDDLIRGFGGSDSISGGLGADTLDGGAGDDVLIGGPGEGDLRDVIYGGAGNDRIDGGYGNDQLHGGT</sequence>